<proteinExistence type="predicted"/>
<protein>
    <submittedName>
        <fullName evidence="1">Uncharacterized protein</fullName>
    </submittedName>
</protein>
<sequence length="186" mass="21430">MTLQDIQLLEDNGSSSIFDDMLQNTSSYSNISKLKTVKLQQTSNKLSMEEDRNNDDDGDNIPLGRYLLHYSERNKKRTSQQNISLPIDEDINRDDEDMQPIGILQEPKVNGLHQCLSAAENYKNRILCQDPELKSVLAERRKTDVDRNFLYLAQYCYEGDDGADDDDDDIPLFQAYHSIFKETLNV</sequence>
<dbReference type="AlphaFoldDB" id="A0A1X2IYX4"/>
<name>A0A1X2IYX4_9FUNG</name>
<organism evidence="1 2">
    <name type="scientific">Absidia repens</name>
    <dbReference type="NCBI Taxonomy" id="90262"/>
    <lineage>
        <taxon>Eukaryota</taxon>
        <taxon>Fungi</taxon>
        <taxon>Fungi incertae sedis</taxon>
        <taxon>Mucoromycota</taxon>
        <taxon>Mucoromycotina</taxon>
        <taxon>Mucoromycetes</taxon>
        <taxon>Mucorales</taxon>
        <taxon>Cunninghamellaceae</taxon>
        <taxon>Absidia</taxon>
    </lineage>
</organism>
<gene>
    <name evidence="1" type="ORF">BCR42DRAFT_468743</name>
</gene>
<reference evidence="1 2" key="1">
    <citation type="submission" date="2016-07" db="EMBL/GenBank/DDBJ databases">
        <title>Pervasive Adenine N6-methylation of Active Genes in Fungi.</title>
        <authorList>
            <consortium name="DOE Joint Genome Institute"/>
            <person name="Mondo S.J."/>
            <person name="Dannebaum R.O."/>
            <person name="Kuo R.C."/>
            <person name="Labutti K."/>
            <person name="Haridas S."/>
            <person name="Kuo A."/>
            <person name="Salamov A."/>
            <person name="Ahrendt S.R."/>
            <person name="Lipzen A."/>
            <person name="Sullivan W."/>
            <person name="Andreopoulos W.B."/>
            <person name="Clum A."/>
            <person name="Lindquist E."/>
            <person name="Daum C."/>
            <person name="Ramamoorthy G.K."/>
            <person name="Gryganskyi A."/>
            <person name="Culley D."/>
            <person name="Magnuson J.K."/>
            <person name="James T.Y."/>
            <person name="O'Malley M.A."/>
            <person name="Stajich J.E."/>
            <person name="Spatafora J.W."/>
            <person name="Visel A."/>
            <person name="Grigoriev I.V."/>
        </authorList>
    </citation>
    <scope>NUCLEOTIDE SEQUENCE [LARGE SCALE GENOMIC DNA]</scope>
    <source>
        <strain evidence="1 2">NRRL 1336</strain>
    </source>
</reference>
<keyword evidence="2" id="KW-1185">Reference proteome</keyword>
<dbReference type="EMBL" id="MCGE01000002">
    <property type="protein sequence ID" value="ORZ24495.1"/>
    <property type="molecule type" value="Genomic_DNA"/>
</dbReference>
<dbReference type="OrthoDB" id="2289238at2759"/>
<accession>A0A1X2IYX4</accession>
<evidence type="ECO:0000313" key="2">
    <source>
        <dbReference type="Proteomes" id="UP000193560"/>
    </source>
</evidence>
<comment type="caution">
    <text evidence="1">The sequence shown here is derived from an EMBL/GenBank/DDBJ whole genome shotgun (WGS) entry which is preliminary data.</text>
</comment>
<evidence type="ECO:0000313" key="1">
    <source>
        <dbReference type="EMBL" id="ORZ24495.1"/>
    </source>
</evidence>
<dbReference type="Proteomes" id="UP000193560">
    <property type="component" value="Unassembled WGS sequence"/>
</dbReference>